<dbReference type="EMBL" id="JAUUTY010000003">
    <property type="protein sequence ID" value="KAK1670740.1"/>
    <property type="molecule type" value="Genomic_DNA"/>
</dbReference>
<proteinExistence type="predicted"/>
<keyword evidence="2" id="KW-0813">Transport</keyword>
<dbReference type="SUPFAM" id="SSF52540">
    <property type="entry name" value="P-loop containing nucleoside triphosphate hydrolases"/>
    <property type="match status" value="1"/>
</dbReference>
<evidence type="ECO:0000256" key="4">
    <source>
        <dbReference type="ARBA" id="ARBA00022989"/>
    </source>
</evidence>
<evidence type="ECO:0000256" key="3">
    <source>
        <dbReference type="ARBA" id="ARBA00022692"/>
    </source>
</evidence>
<dbReference type="Proteomes" id="UP001231189">
    <property type="component" value="Unassembled WGS sequence"/>
</dbReference>
<sequence>MAAAALSPSRVAARPIFSPPNTTPSPPTYFFVSPVLSGRRSGNVLAAGHASGRPVQNRTRFVALDGMLWLPTFAPNSAKLMAVEASIADLGLDACAHTIVSNAFVCSVSGGERKRVSIEHKLLVNPSPLVLDESTSDSTTASRLVSTLSALSSKGCTV</sequence>
<dbReference type="InterPro" id="IPR027417">
    <property type="entry name" value="P-loop_NTPase"/>
</dbReference>
<evidence type="ECO:0000256" key="2">
    <source>
        <dbReference type="ARBA" id="ARBA00022448"/>
    </source>
</evidence>
<comment type="subcellular location">
    <subcellularLocation>
        <location evidence="1">Membrane</location>
        <topology evidence="1">Multi-pass membrane protein</topology>
    </subcellularLocation>
</comment>
<accession>A0AAD8T7Z2</accession>
<evidence type="ECO:0000256" key="5">
    <source>
        <dbReference type="ARBA" id="ARBA00023136"/>
    </source>
</evidence>
<name>A0AAD8T7Z2_LOLMU</name>
<dbReference type="GO" id="GO:0005524">
    <property type="term" value="F:ATP binding"/>
    <property type="evidence" value="ECO:0007669"/>
    <property type="project" value="InterPro"/>
</dbReference>
<protein>
    <recommendedName>
        <fullName evidence="6">ABC transporter domain-containing protein</fullName>
    </recommendedName>
</protein>
<keyword evidence="8" id="KW-1185">Reference proteome</keyword>
<dbReference type="InterPro" id="IPR050352">
    <property type="entry name" value="ABCG_transporters"/>
</dbReference>
<comment type="caution">
    <text evidence="7">The sequence shown here is derived from an EMBL/GenBank/DDBJ whole genome shotgun (WGS) entry which is preliminary data.</text>
</comment>
<dbReference type="Pfam" id="PF00005">
    <property type="entry name" value="ABC_tran"/>
    <property type="match status" value="1"/>
</dbReference>
<dbReference type="AlphaFoldDB" id="A0AAD8T7Z2"/>
<keyword evidence="3" id="KW-0812">Transmembrane</keyword>
<evidence type="ECO:0000259" key="6">
    <source>
        <dbReference type="Pfam" id="PF00005"/>
    </source>
</evidence>
<dbReference type="GO" id="GO:0042626">
    <property type="term" value="F:ATPase-coupled transmembrane transporter activity"/>
    <property type="evidence" value="ECO:0007669"/>
    <property type="project" value="TreeGrafter"/>
</dbReference>
<dbReference type="PANTHER" id="PTHR48041:SF56">
    <property type="entry name" value="ABC TRANSPORTER G FAMILY MEMBER 25"/>
    <property type="match status" value="1"/>
</dbReference>
<evidence type="ECO:0000256" key="1">
    <source>
        <dbReference type="ARBA" id="ARBA00004141"/>
    </source>
</evidence>
<gene>
    <name evidence="7" type="ORF">QYE76_058899</name>
</gene>
<feature type="domain" description="ABC transporter" evidence="6">
    <location>
        <begin position="78"/>
        <end position="136"/>
    </location>
</feature>
<dbReference type="InterPro" id="IPR003439">
    <property type="entry name" value="ABC_transporter-like_ATP-bd"/>
</dbReference>
<dbReference type="Gene3D" id="3.40.50.300">
    <property type="entry name" value="P-loop containing nucleotide triphosphate hydrolases"/>
    <property type="match status" value="1"/>
</dbReference>
<dbReference type="GO" id="GO:0005886">
    <property type="term" value="C:plasma membrane"/>
    <property type="evidence" value="ECO:0007669"/>
    <property type="project" value="TreeGrafter"/>
</dbReference>
<evidence type="ECO:0000313" key="7">
    <source>
        <dbReference type="EMBL" id="KAK1670740.1"/>
    </source>
</evidence>
<dbReference type="PANTHER" id="PTHR48041">
    <property type="entry name" value="ABC TRANSPORTER G FAMILY MEMBER 28"/>
    <property type="match status" value="1"/>
</dbReference>
<reference evidence="7" key="1">
    <citation type="submission" date="2023-07" db="EMBL/GenBank/DDBJ databases">
        <title>A chromosome-level genome assembly of Lolium multiflorum.</title>
        <authorList>
            <person name="Chen Y."/>
            <person name="Copetti D."/>
            <person name="Kolliker R."/>
            <person name="Studer B."/>
        </authorList>
    </citation>
    <scope>NUCLEOTIDE SEQUENCE</scope>
    <source>
        <strain evidence="7">02402/16</strain>
        <tissue evidence="7">Leaf</tissue>
    </source>
</reference>
<keyword evidence="4" id="KW-1133">Transmembrane helix</keyword>
<organism evidence="7 8">
    <name type="scientific">Lolium multiflorum</name>
    <name type="common">Italian ryegrass</name>
    <name type="synonym">Lolium perenne subsp. multiflorum</name>
    <dbReference type="NCBI Taxonomy" id="4521"/>
    <lineage>
        <taxon>Eukaryota</taxon>
        <taxon>Viridiplantae</taxon>
        <taxon>Streptophyta</taxon>
        <taxon>Embryophyta</taxon>
        <taxon>Tracheophyta</taxon>
        <taxon>Spermatophyta</taxon>
        <taxon>Magnoliopsida</taxon>
        <taxon>Liliopsida</taxon>
        <taxon>Poales</taxon>
        <taxon>Poaceae</taxon>
        <taxon>BOP clade</taxon>
        <taxon>Pooideae</taxon>
        <taxon>Poodae</taxon>
        <taxon>Poeae</taxon>
        <taxon>Poeae Chloroplast Group 2 (Poeae type)</taxon>
        <taxon>Loliodinae</taxon>
        <taxon>Loliinae</taxon>
        <taxon>Lolium</taxon>
    </lineage>
</organism>
<keyword evidence="5" id="KW-0472">Membrane</keyword>
<dbReference type="GO" id="GO:0016887">
    <property type="term" value="F:ATP hydrolysis activity"/>
    <property type="evidence" value="ECO:0007669"/>
    <property type="project" value="InterPro"/>
</dbReference>
<evidence type="ECO:0000313" key="8">
    <source>
        <dbReference type="Proteomes" id="UP001231189"/>
    </source>
</evidence>